<feature type="domain" description="NAD-dependent epimerase/dehydratase" evidence="1">
    <location>
        <begin position="109"/>
        <end position="196"/>
    </location>
</feature>
<dbReference type="Pfam" id="PF01370">
    <property type="entry name" value="Epimerase"/>
    <property type="match status" value="2"/>
</dbReference>
<name>A0A1N6TZP0_9GAMM</name>
<evidence type="ECO:0000313" key="3">
    <source>
        <dbReference type="Proteomes" id="UP000241788"/>
    </source>
</evidence>
<sequence length="279" mass="30870">MLLTGATSQIGRALMPMLHAQGHRVVALSRAEQAPEDLSVEWHRVDLAEGWPDVTACEWLISFGPMQALANALSTLSAAPCQWLVATSSMSAESKRNSIVAEDRALSASLRQAESALITQCERLGIGWTVLRPTMIYGLGVDENLSLIARRALQTRLFPYPKGQGLRQPVHAEDVALAALHAMDNSSAQGKIIEIGGGERIRIDDMFRRLRDDMPVWTMPLPVPRWLMQLAGKSMPKLRGALSRVDDDLVANNHQLTMLLDVHPRGFSPDVTRWLEVKR</sequence>
<proteinExistence type="predicted"/>
<reference evidence="3" key="1">
    <citation type="submission" date="2017-01" db="EMBL/GenBank/DDBJ databases">
        <authorList>
            <person name="Varghese N."/>
            <person name="Submissions S."/>
        </authorList>
    </citation>
    <scope>NUCLEOTIDE SEQUENCE [LARGE SCALE GENOMIC DNA]</scope>
    <source>
        <strain evidence="3">UM1</strain>
    </source>
</reference>
<feature type="domain" description="NAD-dependent epimerase/dehydratase" evidence="1">
    <location>
        <begin position="1"/>
        <end position="48"/>
    </location>
</feature>
<dbReference type="InterPro" id="IPR051783">
    <property type="entry name" value="NAD(P)-dependent_oxidoreduct"/>
</dbReference>
<organism evidence="2 3">
    <name type="scientific">Solilutibacter tolerans</name>
    <dbReference type="NCBI Taxonomy" id="1604334"/>
    <lineage>
        <taxon>Bacteria</taxon>
        <taxon>Pseudomonadati</taxon>
        <taxon>Pseudomonadota</taxon>
        <taxon>Gammaproteobacteria</taxon>
        <taxon>Lysobacterales</taxon>
        <taxon>Lysobacteraceae</taxon>
        <taxon>Solilutibacter</taxon>
    </lineage>
</organism>
<dbReference type="CDD" id="cd08946">
    <property type="entry name" value="SDR_e"/>
    <property type="match status" value="1"/>
</dbReference>
<dbReference type="GO" id="GO:0004029">
    <property type="term" value="F:aldehyde dehydrogenase (NAD+) activity"/>
    <property type="evidence" value="ECO:0007669"/>
    <property type="project" value="TreeGrafter"/>
</dbReference>
<evidence type="ECO:0000313" key="2">
    <source>
        <dbReference type="EMBL" id="SIQ58701.1"/>
    </source>
</evidence>
<dbReference type="Proteomes" id="UP000241788">
    <property type="component" value="Unassembled WGS sequence"/>
</dbReference>
<dbReference type="AlphaFoldDB" id="A0A1N6TZP0"/>
<gene>
    <name evidence="2" type="ORF">SAMN05421546_1508</name>
</gene>
<dbReference type="EMBL" id="FTLW01000003">
    <property type="protein sequence ID" value="SIQ58701.1"/>
    <property type="molecule type" value="Genomic_DNA"/>
</dbReference>
<dbReference type="InterPro" id="IPR036291">
    <property type="entry name" value="NAD(P)-bd_dom_sf"/>
</dbReference>
<dbReference type="SUPFAM" id="SSF51735">
    <property type="entry name" value="NAD(P)-binding Rossmann-fold domains"/>
    <property type="match status" value="1"/>
</dbReference>
<dbReference type="InterPro" id="IPR001509">
    <property type="entry name" value="Epimerase_deHydtase"/>
</dbReference>
<dbReference type="PANTHER" id="PTHR48079">
    <property type="entry name" value="PROTEIN YEEZ"/>
    <property type="match status" value="1"/>
</dbReference>
<dbReference type="STRING" id="1604334.SAMN05421546_1508"/>
<dbReference type="Gene3D" id="3.40.50.720">
    <property type="entry name" value="NAD(P)-binding Rossmann-like Domain"/>
    <property type="match status" value="1"/>
</dbReference>
<dbReference type="PANTHER" id="PTHR48079:SF6">
    <property type="entry name" value="NAD(P)-BINDING DOMAIN-CONTAINING PROTEIN-RELATED"/>
    <property type="match status" value="1"/>
</dbReference>
<evidence type="ECO:0000259" key="1">
    <source>
        <dbReference type="Pfam" id="PF01370"/>
    </source>
</evidence>
<dbReference type="GO" id="GO:0005737">
    <property type="term" value="C:cytoplasm"/>
    <property type="evidence" value="ECO:0007669"/>
    <property type="project" value="TreeGrafter"/>
</dbReference>
<accession>A0A1N6TZP0</accession>
<protein>
    <submittedName>
        <fullName evidence="2">Uncharacterized conserved protein YbjT, contains NAD(P)-binding and DUF2867 domains</fullName>
    </submittedName>
</protein>
<keyword evidence="3" id="KW-1185">Reference proteome</keyword>